<reference evidence="2 3" key="1">
    <citation type="submission" date="2023-12" db="EMBL/GenBank/DDBJ databases">
        <title>A high-quality genome assembly for Dillenia turbinata (Dilleniales).</title>
        <authorList>
            <person name="Chanderbali A."/>
        </authorList>
    </citation>
    <scope>NUCLEOTIDE SEQUENCE [LARGE SCALE GENOMIC DNA]</scope>
    <source>
        <strain evidence="2">LSX21</strain>
        <tissue evidence="2">Leaf</tissue>
    </source>
</reference>
<keyword evidence="2" id="KW-0695">RNA-directed DNA polymerase</keyword>
<protein>
    <submittedName>
        <fullName evidence="2">Reverse transcriptase zinc-binding domain</fullName>
    </submittedName>
</protein>
<evidence type="ECO:0000259" key="1">
    <source>
        <dbReference type="Pfam" id="PF13966"/>
    </source>
</evidence>
<organism evidence="2 3">
    <name type="scientific">Dillenia turbinata</name>
    <dbReference type="NCBI Taxonomy" id="194707"/>
    <lineage>
        <taxon>Eukaryota</taxon>
        <taxon>Viridiplantae</taxon>
        <taxon>Streptophyta</taxon>
        <taxon>Embryophyta</taxon>
        <taxon>Tracheophyta</taxon>
        <taxon>Spermatophyta</taxon>
        <taxon>Magnoliopsida</taxon>
        <taxon>eudicotyledons</taxon>
        <taxon>Gunneridae</taxon>
        <taxon>Pentapetalae</taxon>
        <taxon>Dilleniales</taxon>
        <taxon>Dilleniaceae</taxon>
        <taxon>Dillenia</taxon>
    </lineage>
</organism>
<keyword evidence="2" id="KW-0808">Transferase</keyword>
<dbReference type="Proteomes" id="UP001370490">
    <property type="component" value="Unassembled WGS sequence"/>
</dbReference>
<sequence length="92" mass="10814">MGGPRRTEEWASQSGPRDISWTRNRMAMRKIITNMEKVKRGIIQDDSCPICTNGDESIKHVLRECNHARNIWKRINNNIEEKHEFRSDPLLP</sequence>
<dbReference type="InterPro" id="IPR026960">
    <property type="entry name" value="RVT-Znf"/>
</dbReference>
<dbReference type="GO" id="GO:0003964">
    <property type="term" value="F:RNA-directed DNA polymerase activity"/>
    <property type="evidence" value="ECO:0007669"/>
    <property type="project" value="UniProtKB-KW"/>
</dbReference>
<name>A0AAN8ZNE9_9MAGN</name>
<dbReference type="AlphaFoldDB" id="A0AAN8ZNE9"/>
<accession>A0AAN8ZNE9</accession>
<dbReference type="Pfam" id="PF13966">
    <property type="entry name" value="zf-RVT"/>
    <property type="match status" value="1"/>
</dbReference>
<proteinExistence type="predicted"/>
<evidence type="ECO:0000313" key="2">
    <source>
        <dbReference type="EMBL" id="KAK6940305.1"/>
    </source>
</evidence>
<keyword evidence="3" id="KW-1185">Reference proteome</keyword>
<gene>
    <name evidence="2" type="ORF">RJ641_029836</name>
</gene>
<evidence type="ECO:0000313" key="3">
    <source>
        <dbReference type="Proteomes" id="UP001370490"/>
    </source>
</evidence>
<dbReference type="EMBL" id="JBAMMX010000005">
    <property type="protein sequence ID" value="KAK6940305.1"/>
    <property type="molecule type" value="Genomic_DNA"/>
</dbReference>
<feature type="domain" description="Reverse transcriptase zinc-binding" evidence="1">
    <location>
        <begin position="10"/>
        <end position="72"/>
    </location>
</feature>
<keyword evidence="2" id="KW-0548">Nucleotidyltransferase</keyword>
<comment type="caution">
    <text evidence="2">The sequence shown here is derived from an EMBL/GenBank/DDBJ whole genome shotgun (WGS) entry which is preliminary data.</text>
</comment>